<dbReference type="EMBL" id="CP016282">
    <property type="protein sequence ID" value="ANP71054.1"/>
    <property type="molecule type" value="Genomic_DNA"/>
</dbReference>
<dbReference type="InterPro" id="IPR012467">
    <property type="entry name" value="DUF1684"/>
</dbReference>
<evidence type="ECO:0008006" key="3">
    <source>
        <dbReference type="Google" id="ProtNLM"/>
    </source>
</evidence>
<protein>
    <recommendedName>
        <fullName evidence="3">DUF1684 domain-containing protein</fullName>
    </recommendedName>
</protein>
<accession>A0A1B1BET0</accession>
<keyword evidence="2" id="KW-1185">Reference proteome</keyword>
<organism evidence="1 2">
    <name type="scientific">Cryobacterium arcticum</name>
    <dbReference type="NCBI Taxonomy" id="670052"/>
    <lineage>
        <taxon>Bacteria</taxon>
        <taxon>Bacillati</taxon>
        <taxon>Actinomycetota</taxon>
        <taxon>Actinomycetes</taxon>
        <taxon>Micrococcales</taxon>
        <taxon>Microbacteriaceae</taxon>
        <taxon>Cryobacterium</taxon>
    </lineage>
</organism>
<dbReference type="Proteomes" id="UP000092582">
    <property type="component" value="Chromosome 1"/>
</dbReference>
<dbReference type="PANTHER" id="PTHR41913:SF1">
    <property type="entry name" value="DUF1684 DOMAIN-CONTAINING PROTEIN"/>
    <property type="match status" value="1"/>
</dbReference>
<evidence type="ECO:0000313" key="1">
    <source>
        <dbReference type="EMBL" id="ANP71054.1"/>
    </source>
</evidence>
<dbReference type="Pfam" id="PF07920">
    <property type="entry name" value="DUF1684"/>
    <property type="match status" value="1"/>
</dbReference>
<dbReference type="RefSeq" id="WP_066591634.1">
    <property type="nucleotide sequence ID" value="NZ_CP016282.1"/>
</dbReference>
<sequence length="257" mass="27761">MTVPSARPTAPDAAASLGRWHAARRRSVTGATGNLALIETRWLPEGTDPDAAFAAATTEAAAAVTVTRLTRRNLDTDEPEHGLRFWDSASPAITAFEQISAFEYNPDWVIDAEFTPVAAERTIPFEHIRDNGGSRQLPVPGDITFSRDGVDYSLSAFDDDGTLLLVFGDATNRHTGDTATYSSGRFLFVRRPETADGLGFGDAGPVTLDFNRAFVPPCGFSVQYNCPLPPAQNRFTGPIEAGEREVVFGGDFDIYAL</sequence>
<dbReference type="STRING" id="670052.PA27867_0075"/>
<dbReference type="KEGG" id="cart:PA27867_0075"/>
<reference evidence="1 2" key="1">
    <citation type="submission" date="2016-06" db="EMBL/GenBank/DDBJ databases">
        <title>Genome sequencing of Cryobacterium arcticum PAMC 27867.</title>
        <authorList>
            <person name="Lee J."/>
            <person name="Kim O.-S."/>
        </authorList>
    </citation>
    <scope>NUCLEOTIDE SEQUENCE [LARGE SCALE GENOMIC DNA]</scope>
    <source>
        <strain evidence="1 2">PAMC 27867</strain>
    </source>
</reference>
<dbReference type="PATRIC" id="fig|670052.7.peg.79"/>
<proteinExistence type="predicted"/>
<gene>
    <name evidence="1" type="ORF">PA27867_0075</name>
</gene>
<dbReference type="PANTHER" id="PTHR41913">
    <property type="entry name" value="DUF1684 DOMAIN-CONTAINING PROTEIN"/>
    <property type="match status" value="1"/>
</dbReference>
<name>A0A1B1BET0_9MICO</name>
<dbReference type="OrthoDB" id="5493262at2"/>
<evidence type="ECO:0000313" key="2">
    <source>
        <dbReference type="Proteomes" id="UP000092582"/>
    </source>
</evidence>
<dbReference type="AlphaFoldDB" id="A0A1B1BET0"/>